<sequence>RGVSAATRPLFLRLMVETGEVMLEKVLGITTQTSSGLALLCCSRRKMEMFSFAFRKTVSALSFSPDGKYIVTGEHGHRPAVRVWDIREKAQVLELHGHNHGVACVAFSPSMKYLVSVGYPHDTAVNVWDWKKGTLIASNKVSCKVMAISFLEDSYFVTVGHRHVKFWFLDVSREAQVNLETVPLVGRSGLLGELHDNAFCGVACGRGRMPGSTFCILHSGLLCQFNERRVLEKWIDLKVSAAHCLCISEELIFCGCANGTVRLFQAHDMQYLTDLPKPHLLGVDAAGGEATRSGAAGRGS</sequence>
<dbReference type="Pfam" id="PF00400">
    <property type="entry name" value="WD40"/>
    <property type="match status" value="2"/>
</dbReference>
<dbReference type="PROSITE" id="PS50082">
    <property type="entry name" value="WD_REPEATS_2"/>
    <property type="match status" value="1"/>
</dbReference>
<evidence type="ECO:0000313" key="3">
    <source>
        <dbReference type="Proteomes" id="UP000694545"/>
    </source>
</evidence>
<dbReference type="InterPro" id="IPR015943">
    <property type="entry name" value="WD40/YVTN_repeat-like_dom_sf"/>
</dbReference>
<protein>
    <submittedName>
        <fullName evidence="2">WD repeat domain 62</fullName>
    </submittedName>
</protein>
<name>A0A8D2IPW9_VARKO</name>
<evidence type="ECO:0000313" key="2">
    <source>
        <dbReference type="Ensembl" id="ENSVKKP00000000325.1"/>
    </source>
</evidence>
<organism evidence="2 3">
    <name type="scientific">Varanus komodoensis</name>
    <name type="common">Komodo dragon</name>
    <dbReference type="NCBI Taxonomy" id="61221"/>
    <lineage>
        <taxon>Eukaryota</taxon>
        <taxon>Metazoa</taxon>
        <taxon>Chordata</taxon>
        <taxon>Craniata</taxon>
        <taxon>Vertebrata</taxon>
        <taxon>Euteleostomi</taxon>
        <taxon>Lepidosauria</taxon>
        <taxon>Squamata</taxon>
        <taxon>Bifurcata</taxon>
        <taxon>Unidentata</taxon>
        <taxon>Episquamata</taxon>
        <taxon>Toxicofera</taxon>
        <taxon>Anguimorpha</taxon>
        <taxon>Paleoanguimorpha</taxon>
        <taxon>Varanoidea</taxon>
        <taxon>Varanidae</taxon>
        <taxon>Varanus</taxon>
    </lineage>
</organism>
<dbReference type="InterPro" id="IPR036322">
    <property type="entry name" value="WD40_repeat_dom_sf"/>
</dbReference>
<dbReference type="Ensembl" id="ENSVKKT00000000340.1">
    <property type="protein sequence ID" value="ENSVKKP00000000325.1"/>
    <property type="gene ID" value="ENSVKKG00000000259.1"/>
</dbReference>
<reference evidence="2" key="1">
    <citation type="submission" date="2025-08" db="UniProtKB">
        <authorList>
            <consortium name="Ensembl"/>
        </authorList>
    </citation>
    <scope>IDENTIFICATION</scope>
</reference>
<dbReference type="Gene3D" id="2.130.10.10">
    <property type="entry name" value="YVTN repeat-like/Quinoprotein amine dehydrogenase"/>
    <property type="match status" value="1"/>
</dbReference>
<accession>A0A8D2IPW9</accession>
<proteinExistence type="predicted"/>
<reference evidence="2" key="2">
    <citation type="submission" date="2025-09" db="UniProtKB">
        <authorList>
            <consortium name="Ensembl"/>
        </authorList>
    </citation>
    <scope>IDENTIFICATION</scope>
</reference>
<keyword evidence="1" id="KW-0853">WD repeat</keyword>
<evidence type="ECO:0000256" key="1">
    <source>
        <dbReference type="PROSITE-ProRule" id="PRU00221"/>
    </source>
</evidence>
<dbReference type="GO" id="GO:0005737">
    <property type="term" value="C:cytoplasm"/>
    <property type="evidence" value="ECO:0007669"/>
    <property type="project" value="TreeGrafter"/>
</dbReference>
<dbReference type="SMART" id="SM00320">
    <property type="entry name" value="WD40"/>
    <property type="match status" value="4"/>
</dbReference>
<dbReference type="AlphaFoldDB" id="A0A8D2IPW9"/>
<dbReference type="SUPFAM" id="SSF50978">
    <property type="entry name" value="WD40 repeat-like"/>
    <property type="match status" value="1"/>
</dbReference>
<dbReference type="InterPro" id="IPR055292">
    <property type="entry name" value="MABP1"/>
</dbReference>
<dbReference type="Proteomes" id="UP000694545">
    <property type="component" value="Unplaced"/>
</dbReference>
<dbReference type="GO" id="GO:0046330">
    <property type="term" value="P:positive regulation of JNK cascade"/>
    <property type="evidence" value="ECO:0007669"/>
    <property type="project" value="TreeGrafter"/>
</dbReference>
<dbReference type="PANTHER" id="PTHR44813:SF1">
    <property type="entry name" value="MITOGEN-ACTIVATED PROTEIN KINASE-BINDING PROTEIN 1"/>
    <property type="match status" value="1"/>
</dbReference>
<keyword evidence="3" id="KW-1185">Reference proteome</keyword>
<dbReference type="GO" id="GO:0043124">
    <property type="term" value="P:negative regulation of canonical NF-kappaB signal transduction"/>
    <property type="evidence" value="ECO:0007669"/>
    <property type="project" value="TreeGrafter"/>
</dbReference>
<feature type="repeat" description="WD" evidence="1">
    <location>
        <begin position="95"/>
        <end position="138"/>
    </location>
</feature>
<dbReference type="InterPro" id="IPR001680">
    <property type="entry name" value="WD40_rpt"/>
</dbReference>
<dbReference type="PANTHER" id="PTHR44813">
    <property type="entry name" value="MITOGEN-ACTIVATED PROTEIN KINASE-BINDING PROTEIN 1"/>
    <property type="match status" value="1"/>
</dbReference>